<reference evidence="3 4" key="1">
    <citation type="journal article" date="2015" name="Nature">
        <title>rRNA introns, odd ribosomes, and small enigmatic genomes across a large radiation of phyla.</title>
        <authorList>
            <person name="Brown C.T."/>
            <person name="Hug L.A."/>
            <person name="Thomas B.C."/>
            <person name="Sharon I."/>
            <person name="Castelle C.J."/>
            <person name="Singh A."/>
            <person name="Wilkins M.J."/>
            <person name="Williams K.H."/>
            <person name="Banfield J.F."/>
        </authorList>
    </citation>
    <scope>NUCLEOTIDE SEQUENCE [LARGE SCALE GENOMIC DNA]</scope>
</reference>
<name>A0A0G0FEP7_9BACT</name>
<sequence length="627" mass="70809">MRNLNGYLKKILLISSLALFLFLFPLKSYAVDGFTTSSSFKHTLTSSTVNTEVVLQISAKEARVISYFTATIPIKDVDIKCYNNSTGKKITCTTFDRGSSTDVLFDLNNAVVRIGTPLEIKITYSTTNSDQNSYQITSYIPDSKTTKVLVIYPKEKGKPVWSSDPITNIKSVGSNYQIQIENPGYGTLSLLFGSNIIYKFEVQRVFTNSLTDQNQTFELILPPDTQTQSVIWEQIEPLPNIAQLDVNGNYVFKYIVTPDSTIDASIKGYIYKRDTLVSTDTPATFYIAKIGYWNLTNTSEYKRINVFLSKKGLTMPEGVVSVSTLNSSQKELLYKYLYEYTIQRLDYDRKLELGITEQTRTGVNALVDNPSNSSTIDYADFLIAVYRGYDIPARMIVGYVSNISGFTSDGFFHYWVEYYDSIANSWVTLDPFLEAHSKKSLYKSDFSDHITILKRGKSPLAPNLTFYQSNDFLVTSVPNVEIAPEFNVDASISFEKNLVTRLFTKGYISLSNTGNVAITEYEIKKSNIENITKYIDPVNNMSSQIVLPKQNANIQINLPVQEKDINLFVNVRFSNHDIFSTEELLESSITPSVPFLLDILVKILSTILFLLLSSLIYFGIVKLRKHG</sequence>
<comment type="caution">
    <text evidence="3">The sequence shown here is derived from an EMBL/GenBank/DDBJ whole genome shotgun (WGS) entry which is preliminary data.</text>
</comment>
<dbReference type="Gene3D" id="3.10.620.30">
    <property type="match status" value="1"/>
</dbReference>
<evidence type="ECO:0000313" key="4">
    <source>
        <dbReference type="Proteomes" id="UP000034816"/>
    </source>
</evidence>
<dbReference type="InterPro" id="IPR002931">
    <property type="entry name" value="Transglutaminase-like"/>
</dbReference>
<feature type="domain" description="Transglutaminase-like" evidence="2">
    <location>
        <begin position="335"/>
        <end position="431"/>
    </location>
</feature>
<keyword evidence="1" id="KW-1133">Transmembrane helix</keyword>
<dbReference type="Pfam" id="PF01841">
    <property type="entry name" value="Transglut_core"/>
    <property type="match status" value="1"/>
</dbReference>
<dbReference type="InterPro" id="IPR038765">
    <property type="entry name" value="Papain-like_cys_pep_sf"/>
</dbReference>
<organism evidence="3 4">
    <name type="scientific">candidate division WS6 bacterium GW2011_GWF1_35_23</name>
    <dbReference type="NCBI Taxonomy" id="1619097"/>
    <lineage>
        <taxon>Bacteria</taxon>
        <taxon>Candidatus Dojkabacteria</taxon>
    </lineage>
</organism>
<dbReference type="Proteomes" id="UP000034816">
    <property type="component" value="Unassembled WGS sequence"/>
</dbReference>
<dbReference type="EMBL" id="LBQH01000006">
    <property type="protein sequence ID" value="KKP77987.1"/>
    <property type="molecule type" value="Genomic_DNA"/>
</dbReference>
<evidence type="ECO:0000313" key="3">
    <source>
        <dbReference type="EMBL" id="KKP77987.1"/>
    </source>
</evidence>
<dbReference type="SUPFAM" id="SSF54001">
    <property type="entry name" value="Cysteine proteinases"/>
    <property type="match status" value="1"/>
</dbReference>
<protein>
    <recommendedName>
        <fullName evidence="2">Transglutaminase-like domain-containing protein</fullName>
    </recommendedName>
</protein>
<evidence type="ECO:0000256" key="1">
    <source>
        <dbReference type="SAM" id="Phobius"/>
    </source>
</evidence>
<gene>
    <name evidence="3" type="ORF">UR73_C0006G0015</name>
</gene>
<keyword evidence="1" id="KW-0812">Transmembrane</keyword>
<evidence type="ECO:0000259" key="2">
    <source>
        <dbReference type="Pfam" id="PF01841"/>
    </source>
</evidence>
<accession>A0A0G0FEP7</accession>
<keyword evidence="1" id="KW-0472">Membrane</keyword>
<dbReference type="AlphaFoldDB" id="A0A0G0FEP7"/>
<proteinExistence type="predicted"/>
<feature type="transmembrane region" description="Helical" evidence="1">
    <location>
        <begin position="599"/>
        <end position="621"/>
    </location>
</feature>